<evidence type="ECO:0000256" key="2">
    <source>
        <dbReference type="ARBA" id="ARBA00003679"/>
    </source>
</evidence>
<dbReference type="SUPFAM" id="SSF52374">
    <property type="entry name" value="Nucleotidylyl transferase"/>
    <property type="match status" value="1"/>
</dbReference>
<dbReference type="AlphaFoldDB" id="A0A542Y2Y4"/>
<feature type="domain" description="tRNA synthetases class I catalytic" evidence="14">
    <location>
        <begin position="34"/>
        <end position="350"/>
    </location>
</feature>
<dbReference type="EC" id="6.3.1.13" evidence="5"/>
<dbReference type="NCBIfam" id="TIGR03447">
    <property type="entry name" value="mycothiol_MshC"/>
    <property type="match status" value="1"/>
</dbReference>
<dbReference type="InterPro" id="IPR014729">
    <property type="entry name" value="Rossmann-like_a/b/a_fold"/>
</dbReference>
<dbReference type="Gene3D" id="1.20.120.640">
    <property type="entry name" value="Anticodon-binding domain of a subclass of class I aminoacyl-tRNA synthetases"/>
    <property type="match status" value="1"/>
</dbReference>
<evidence type="ECO:0000256" key="10">
    <source>
        <dbReference type="ARBA" id="ARBA00022833"/>
    </source>
</evidence>
<evidence type="ECO:0000256" key="9">
    <source>
        <dbReference type="ARBA" id="ARBA00022741"/>
    </source>
</evidence>
<dbReference type="EMBL" id="VFON01000001">
    <property type="protein sequence ID" value="TQL42393.1"/>
    <property type="molecule type" value="Genomic_DNA"/>
</dbReference>
<dbReference type="GO" id="GO:0005524">
    <property type="term" value="F:ATP binding"/>
    <property type="evidence" value="ECO:0007669"/>
    <property type="project" value="UniProtKB-KW"/>
</dbReference>
<keyword evidence="8" id="KW-0479">Metal-binding</keyword>
<dbReference type="PRINTS" id="PR00983">
    <property type="entry name" value="TRNASYNTHCYS"/>
</dbReference>
<evidence type="ECO:0000259" key="14">
    <source>
        <dbReference type="Pfam" id="PF01406"/>
    </source>
</evidence>
<dbReference type="PANTHER" id="PTHR10890:SF3">
    <property type="entry name" value="CYSTEINE--TRNA LIGASE, CYTOPLASMIC"/>
    <property type="match status" value="1"/>
</dbReference>
<dbReference type="Proteomes" id="UP000319094">
    <property type="component" value="Unassembled WGS sequence"/>
</dbReference>
<evidence type="ECO:0000256" key="12">
    <source>
        <dbReference type="ARBA" id="ARBA00033376"/>
    </source>
</evidence>
<evidence type="ECO:0000313" key="16">
    <source>
        <dbReference type="Proteomes" id="UP000319094"/>
    </source>
</evidence>
<reference evidence="15 16" key="1">
    <citation type="submission" date="2019-06" db="EMBL/GenBank/DDBJ databases">
        <title>Sequencing the genomes of 1000 actinobacteria strains.</title>
        <authorList>
            <person name="Klenk H.-P."/>
        </authorList>
    </citation>
    <scope>NUCLEOTIDE SEQUENCE [LARGE SCALE GENOMIC DNA]</scope>
    <source>
        <strain evidence="15 16">DSM 8803</strain>
    </source>
</reference>
<evidence type="ECO:0000256" key="8">
    <source>
        <dbReference type="ARBA" id="ARBA00022723"/>
    </source>
</evidence>
<dbReference type="RefSeq" id="WP_141885854.1">
    <property type="nucleotide sequence ID" value="NZ_BAAAUY010000007.1"/>
</dbReference>
<dbReference type="Gene3D" id="3.40.50.620">
    <property type="entry name" value="HUPs"/>
    <property type="match status" value="1"/>
</dbReference>
<keyword evidence="9" id="KW-0547">Nucleotide-binding</keyword>
<keyword evidence="16" id="KW-1185">Reference proteome</keyword>
<dbReference type="InterPro" id="IPR032678">
    <property type="entry name" value="tRNA-synt_1_cat_dom"/>
</dbReference>
<evidence type="ECO:0000256" key="7">
    <source>
        <dbReference type="ARBA" id="ARBA00022598"/>
    </source>
</evidence>
<evidence type="ECO:0000256" key="1">
    <source>
        <dbReference type="ARBA" id="ARBA00001947"/>
    </source>
</evidence>
<comment type="cofactor">
    <cofactor evidence="1">
        <name>Zn(2+)</name>
        <dbReference type="ChEBI" id="CHEBI:29105"/>
    </cofactor>
</comment>
<evidence type="ECO:0000313" key="15">
    <source>
        <dbReference type="EMBL" id="TQL42393.1"/>
    </source>
</evidence>
<proteinExistence type="inferred from homology"/>
<comment type="caution">
    <text evidence="15">The sequence shown here is derived from an EMBL/GenBank/DDBJ whole genome shotgun (WGS) entry which is preliminary data.</text>
</comment>
<evidence type="ECO:0000256" key="4">
    <source>
        <dbReference type="ARBA" id="ARBA00011245"/>
    </source>
</evidence>
<dbReference type="InterPro" id="IPR024909">
    <property type="entry name" value="Cys-tRNA/MSH_ligase"/>
</dbReference>
<organism evidence="15 16">
    <name type="scientific">Leucobacter komagatae</name>
    <dbReference type="NCBI Taxonomy" id="55969"/>
    <lineage>
        <taxon>Bacteria</taxon>
        <taxon>Bacillati</taxon>
        <taxon>Actinomycetota</taxon>
        <taxon>Actinomycetes</taxon>
        <taxon>Micrococcales</taxon>
        <taxon>Microbacteriaceae</taxon>
        <taxon>Leucobacter</taxon>
    </lineage>
</organism>
<dbReference type="GO" id="GO:0006423">
    <property type="term" value="P:cysteinyl-tRNA aminoacylation"/>
    <property type="evidence" value="ECO:0007669"/>
    <property type="project" value="TreeGrafter"/>
</dbReference>
<protein>
    <recommendedName>
        <fullName evidence="6">L-cysteine:1D-myo-inositol 2-amino-2-deoxy-alpha-D-glucopyranoside ligase</fullName>
        <ecNumber evidence="5">6.3.1.13</ecNumber>
    </recommendedName>
    <alternativeName>
        <fullName evidence="12">Mycothiol ligase</fullName>
    </alternativeName>
</protein>
<keyword evidence="7 15" id="KW-0436">Ligase</keyword>
<keyword evidence="11" id="KW-0067">ATP-binding</keyword>
<gene>
    <name evidence="15" type="ORF">FB468_0385</name>
</gene>
<dbReference type="GO" id="GO:0035446">
    <property type="term" value="F:cysteine-glucosaminylinositol ligase activity"/>
    <property type="evidence" value="ECO:0007669"/>
    <property type="project" value="UniProtKB-EC"/>
</dbReference>
<evidence type="ECO:0000256" key="13">
    <source>
        <dbReference type="ARBA" id="ARBA00048350"/>
    </source>
</evidence>
<evidence type="ECO:0000256" key="6">
    <source>
        <dbReference type="ARBA" id="ARBA00020068"/>
    </source>
</evidence>
<comment type="similarity">
    <text evidence="3">Belongs to the class-I aminoacyl-tRNA synthetase family. MshC subfamily.</text>
</comment>
<dbReference type="PANTHER" id="PTHR10890">
    <property type="entry name" value="CYSTEINYL-TRNA SYNTHETASE"/>
    <property type="match status" value="1"/>
</dbReference>
<accession>A0A542Y2Y4</accession>
<sequence>MRTWTPPVIPELPGAGEAPKLFNTAKGRLEHPAIQDDRATLYVCGLTPYDATHIGHAFTYLTFDIMQRAWRDAGIETVYAQNITDIDDPLLERANATGVDWRGLADEQIGLYRSDMHRMGMIPPDHFVAVTEAIDEIAGGVEELIDLGYAYTVPTPESEAGDDIYFDVRGAQRQSQWRLGDVAPYERALLETLSAERGGDPEREGKRDVLDPLLWRSARVGEPSWESVVGEGRPGWHIECAVIARQALGELFTVQGGGHDLVFPHHEFTAAHVTAISGKPLAHAFCHAALVSYDGHKMSKSRGNLVFVSKLLDGTHAGHPVDPSAIRLALLANHYRTEWEWFDSDLERAERRLAAWREGLDRTTAEPVSASAVLQQLRAALANDLDTPVMLATLDAALAAGVDDPCLVAHAVQALLGVKLQPEE</sequence>
<evidence type="ECO:0000256" key="3">
    <source>
        <dbReference type="ARBA" id="ARBA00007723"/>
    </source>
</evidence>
<evidence type="ECO:0000256" key="11">
    <source>
        <dbReference type="ARBA" id="ARBA00022840"/>
    </source>
</evidence>
<comment type="subunit">
    <text evidence="4">Monomer.</text>
</comment>
<dbReference type="InterPro" id="IPR017812">
    <property type="entry name" value="Mycothiol_ligase_MshC"/>
</dbReference>
<dbReference type="Pfam" id="PF01406">
    <property type="entry name" value="tRNA-synt_1e"/>
    <property type="match status" value="1"/>
</dbReference>
<dbReference type="GO" id="GO:0046872">
    <property type="term" value="F:metal ion binding"/>
    <property type="evidence" value="ECO:0007669"/>
    <property type="project" value="UniProtKB-KW"/>
</dbReference>
<dbReference type="GO" id="GO:0010125">
    <property type="term" value="P:mycothiol biosynthetic process"/>
    <property type="evidence" value="ECO:0007669"/>
    <property type="project" value="InterPro"/>
</dbReference>
<dbReference type="GO" id="GO:0005829">
    <property type="term" value="C:cytosol"/>
    <property type="evidence" value="ECO:0007669"/>
    <property type="project" value="TreeGrafter"/>
</dbReference>
<dbReference type="GO" id="GO:0004817">
    <property type="term" value="F:cysteine-tRNA ligase activity"/>
    <property type="evidence" value="ECO:0007669"/>
    <property type="project" value="TreeGrafter"/>
</dbReference>
<comment type="catalytic activity">
    <reaction evidence="13">
        <text>1D-myo-inositol 2-amino-2-deoxy-alpha-D-glucopyranoside + L-cysteine + ATP = 1D-myo-inositol 2-(L-cysteinylamino)-2-deoxy-alpha-D-glucopyranoside + AMP + diphosphate + H(+)</text>
        <dbReference type="Rhea" id="RHEA:26176"/>
        <dbReference type="ChEBI" id="CHEBI:15378"/>
        <dbReference type="ChEBI" id="CHEBI:30616"/>
        <dbReference type="ChEBI" id="CHEBI:33019"/>
        <dbReference type="ChEBI" id="CHEBI:35235"/>
        <dbReference type="ChEBI" id="CHEBI:58886"/>
        <dbReference type="ChEBI" id="CHEBI:58887"/>
        <dbReference type="ChEBI" id="CHEBI:456215"/>
        <dbReference type="EC" id="6.3.1.13"/>
    </reaction>
</comment>
<comment type="function">
    <text evidence="2">Catalyzes the ATP-dependent condensation of GlcN-Ins and L-cysteine to form L-Cys-GlcN-Ins.</text>
</comment>
<dbReference type="OrthoDB" id="9815130at2"/>
<name>A0A542Y2Y4_9MICO</name>
<keyword evidence="10" id="KW-0862">Zinc</keyword>
<evidence type="ECO:0000256" key="5">
    <source>
        <dbReference type="ARBA" id="ARBA00012088"/>
    </source>
</evidence>